<sequence length="78" mass="9174">MNTTLMRAEEARTLTALNEKYIAKKILVEQINEAVEDAVYETGIAEWCMTPENKKWLEDYGYIVEKDPDHKCYTISWK</sequence>
<evidence type="ECO:0000313" key="1">
    <source>
        <dbReference type="EMBL" id="MFG6271629.1"/>
    </source>
</evidence>
<gene>
    <name evidence="1" type="ORF">ACGTZG_00315</name>
</gene>
<protein>
    <recommendedName>
        <fullName evidence="3">GNAT family acetyltransferase</fullName>
    </recommendedName>
</protein>
<reference evidence="1 2" key="1">
    <citation type="submission" date="2024-10" db="EMBL/GenBank/DDBJ databases">
        <authorList>
            <person name="Sang B.-I."/>
            <person name="Prabhaharan D."/>
        </authorList>
    </citation>
    <scope>NUCLEOTIDE SEQUENCE [LARGE SCALE GENOMIC DNA]</scope>
    <source>
        <strain evidence="1 2">MH</strain>
    </source>
</reference>
<dbReference type="EMBL" id="JBIEKR010000001">
    <property type="protein sequence ID" value="MFG6271629.1"/>
    <property type="molecule type" value="Genomic_DNA"/>
</dbReference>
<evidence type="ECO:0000313" key="2">
    <source>
        <dbReference type="Proteomes" id="UP001605989"/>
    </source>
</evidence>
<keyword evidence="2" id="KW-1185">Reference proteome</keyword>
<dbReference type="Proteomes" id="UP001605989">
    <property type="component" value="Unassembled WGS sequence"/>
</dbReference>
<name>A0ABW7DJT6_9FIRM</name>
<comment type="caution">
    <text evidence="1">The sequence shown here is derived from an EMBL/GenBank/DDBJ whole genome shotgun (WGS) entry which is preliminary data.</text>
</comment>
<evidence type="ECO:0008006" key="3">
    <source>
        <dbReference type="Google" id="ProtNLM"/>
    </source>
</evidence>
<accession>A0ABW7DJT6</accession>
<dbReference type="RefSeq" id="WP_113855903.1">
    <property type="nucleotide sequence ID" value="NZ_CP011940.1"/>
</dbReference>
<organism evidence="1 2">
    <name type="scientific">Megasphaera hexanoica</name>
    <dbReference type="NCBI Taxonomy" id="1675036"/>
    <lineage>
        <taxon>Bacteria</taxon>
        <taxon>Bacillati</taxon>
        <taxon>Bacillota</taxon>
        <taxon>Negativicutes</taxon>
        <taxon>Veillonellales</taxon>
        <taxon>Veillonellaceae</taxon>
        <taxon>Megasphaera</taxon>
    </lineage>
</organism>
<proteinExistence type="predicted"/>